<organism evidence="2 3">
    <name type="scientific">Nocardia salmonicida</name>
    <dbReference type="NCBI Taxonomy" id="53431"/>
    <lineage>
        <taxon>Bacteria</taxon>
        <taxon>Bacillati</taxon>
        <taxon>Actinomycetota</taxon>
        <taxon>Actinomycetes</taxon>
        <taxon>Mycobacteriales</taxon>
        <taxon>Nocardiaceae</taxon>
        <taxon>Nocardia</taxon>
    </lineage>
</organism>
<protein>
    <recommendedName>
        <fullName evidence="4">Secreted protein</fullName>
    </recommendedName>
</protein>
<dbReference type="Proteomes" id="UP001621418">
    <property type="component" value="Chromosome"/>
</dbReference>
<evidence type="ECO:0000313" key="3">
    <source>
        <dbReference type="Proteomes" id="UP001621418"/>
    </source>
</evidence>
<evidence type="ECO:0008006" key="4">
    <source>
        <dbReference type="Google" id="ProtNLM"/>
    </source>
</evidence>
<dbReference type="EMBL" id="CP109527">
    <property type="protein sequence ID" value="WTY38687.1"/>
    <property type="molecule type" value="Genomic_DNA"/>
</dbReference>
<evidence type="ECO:0000256" key="1">
    <source>
        <dbReference type="SAM" id="SignalP"/>
    </source>
</evidence>
<proteinExistence type="predicted"/>
<gene>
    <name evidence="2" type="ORF">OG308_13060</name>
</gene>
<sequence>MTVRTITAGTLLVAASLFVTTPVAQAADTGSGNSASSSINIGCLIQALQGIPPTADCNPPSIPAQ</sequence>
<dbReference type="GeneID" id="91375191"/>
<accession>A0ABZ1NFY3</accession>
<name>A0ABZ1NFY3_9NOCA</name>
<feature type="chain" id="PRO_5045899057" description="Secreted protein" evidence="1">
    <location>
        <begin position="27"/>
        <end position="65"/>
    </location>
</feature>
<dbReference type="RefSeq" id="WP_328660800.1">
    <property type="nucleotide sequence ID" value="NZ_CP108014.1"/>
</dbReference>
<keyword evidence="3" id="KW-1185">Reference proteome</keyword>
<reference evidence="2 3" key="1">
    <citation type="submission" date="2022-10" db="EMBL/GenBank/DDBJ databases">
        <title>The complete genomes of actinobacterial strains from the NBC collection.</title>
        <authorList>
            <person name="Joergensen T.S."/>
            <person name="Alvarez Arevalo M."/>
            <person name="Sterndorff E.B."/>
            <person name="Faurdal D."/>
            <person name="Vuksanovic O."/>
            <person name="Mourched A.-S."/>
            <person name="Charusanti P."/>
            <person name="Shaw S."/>
            <person name="Blin K."/>
            <person name="Weber T."/>
        </authorList>
    </citation>
    <scope>NUCLEOTIDE SEQUENCE [LARGE SCALE GENOMIC DNA]</scope>
    <source>
        <strain evidence="2 3">NBC_01413</strain>
    </source>
</reference>
<evidence type="ECO:0000313" key="2">
    <source>
        <dbReference type="EMBL" id="WTY38687.1"/>
    </source>
</evidence>
<feature type="signal peptide" evidence="1">
    <location>
        <begin position="1"/>
        <end position="26"/>
    </location>
</feature>
<keyword evidence="1" id="KW-0732">Signal</keyword>